<accession>A0ABN6PI65</accession>
<evidence type="ECO:0000256" key="1">
    <source>
        <dbReference type="SAM" id="SignalP"/>
    </source>
</evidence>
<gene>
    <name evidence="3" type="ORF">CATMQ487_09470</name>
</gene>
<dbReference type="InterPro" id="IPR022548">
    <property type="entry name" value="DUF2846"/>
</dbReference>
<feature type="signal peptide" evidence="1">
    <location>
        <begin position="1"/>
        <end position="23"/>
    </location>
</feature>
<organism evidence="3 4">
    <name type="scientific">Sphaerotilus microaerophilus</name>
    <dbReference type="NCBI Taxonomy" id="2914710"/>
    <lineage>
        <taxon>Bacteria</taxon>
        <taxon>Pseudomonadati</taxon>
        <taxon>Pseudomonadota</taxon>
        <taxon>Betaproteobacteria</taxon>
        <taxon>Burkholderiales</taxon>
        <taxon>Sphaerotilaceae</taxon>
        <taxon>Sphaerotilus</taxon>
    </lineage>
</organism>
<reference evidence="3" key="1">
    <citation type="submission" date="2022-04" db="EMBL/GenBank/DDBJ databases">
        <title>Whole genome sequence of Sphaerotilus sp. FB-5.</title>
        <authorList>
            <person name="Takeda M."/>
            <person name="Narihara S."/>
            <person name="Akimoto M."/>
            <person name="Akimoto R."/>
            <person name="Nishiyashiki S."/>
            <person name="Murakami T."/>
        </authorList>
    </citation>
    <scope>NUCLEOTIDE SEQUENCE</scope>
    <source>
        <strain evidence="3">FB-5</strain>
    </source>
</reference>
<feature type="chain" id="PRO_5047440519" description="DUF2846 domain-containing protein" evidence="1">
    <location>
        <begin position="24"/>
        <end position="153"/>
    </location>
</feature>
<keyword evidence="4" id="KW-1185">Reference proteome</keyword>
<evidence type="ECO:0000313" key="3">
    <source>
        <dbReference type="EMBL" id="BDI03977.1"/>
    </source>
</evidence>
<sequence>MSIKLWAAALAVVTLTGCGSVQLGDKTVEAELKQFKPVAGKTSLYVCREPAMLVAAGVTTQVMVDGRDIGAVKPNMFVHALVEPGTHGVGMRNDGIAGTSSPWISIQTQAGEVAFLWIGVTGKGFGTYTIDHFESPQKGRDCVSGAAYSVKAN</sequence>
<dbReference type="PROSITE" id="PS51257">
    <property type="entry name" value="PROKAR_LIPOPROTEIN"/>
    <property type="match status" value="1"/>
</dbReference>
<feature type="domain" description="DUF2846" evidence="2">
    <location>
        <begin position="39"/>
        <end position="116"/>
    </location>
</feature>
<dbReference type="Pfam" id="PF11008">
    <property type="entry name" value="DUF2846"/>
    <property type="match status" value="1"/>
</dbReference>
<name>A0ABN6PI65_9BURK</name>
<dbReference type="RefSeq" id="WP_251972215.1">
    <property type="nucleotide sequence ID" value="NZ_AP025730.1"/>
</dbReference>
<keyword evidence="1" id="KW-0732">Signal</keyword>
<evidence type="ECO:0000259" key="2">
    <source>
        <dbReference type="Pfam" id="PF11008"/>
    </source>
</evidence>
<dbReference type="EMBL" id="AP025730">
    <property type="protein sequence ID" value="BDI03977.1"/>
    <property type="molecule type" value="Genomic_DNA"/>
</dbReference>
<dbReference type="Proteomes" id="UP001057498">
    <property type="component" value="Chromosome"/>
</dbReference>
<evidence type="ECO:0000313" key="4">
    <source>
        <dbReference type="Proteomes" id="UP001057498"/>
    </source>
</evidence>
<protein>
    <recommendedName>
        <fullName evidence="2">DUF2846 domain-containing protein</fullName>
    </recommendedName>
</protein>
<proteinExistence type="predicted"/>